<protein>
    <recommendedName>
        <fullName evidence="4">Lipoprotein</fullName>
    </recommendedName>
</protein>
<dbReference type="AlphaFoldDB" id="A7HW55"/>
<evidence type="ECO:0000256" key="1">
    <source>
        <dbReference type="SAM" id="SignalP"/>
    </source>
</evidence>
<proteinExistence type="predicted"/>
<name>A7HW55_PARL1</name>
<gene>
    <name evidence="2" type="ordered locus">Plav_2529</name>
</gene>
<evidence type="ECO:0000313" key="3">
    <source>
        <dbReference type="Proteomes" id="UP000006377"/>
    </source>
</evidence>
<dbReference type="KEGG" id="pla:Plav_2529"/>
<keyword evidence="3" id="KW-1185">Reference proteome</keyword>
<evidence type="ECO:0008006" key="4">
    <source>
        <dbReference type="Google" id="ProtNLM"/>
    </source>
</evidence>
<dbReference type="EMBL" id="CP000774">
    <property type="protein sequence ID" value="ABS64138.1"/>
    <property type="molecule type" value="Genomic_DNA"/>
</dbReference>
<sequence length="89" mass="9644">MLTRIQTRRLVLGVMLTAPLALAACSDPAAEQARLNALDHQNCVELGFQPDTEAYGNCRLKMKEIRAKEEANRSPNIGFGVGIGVSKGF</sequence>
<dbReference type="PROSITE" id="PS51257">
    <property type="entry name" value="PROKAR_LIPOPROTEIN"/>
    <property type="match status" value="1"/>
</dbReference>
<organism evidence="2 3">
    <name type="scientific">Parvibaculum lavamentivorans (strain DS-1 / DSM 13023 / NCIMB 13966)</name>
    <dbReference type="NCBI Taxonomy" id="402881"/>
    <lineage>
        <taxon>Bacteria</taxon>
        <taxon>Pseudomonadati</taxon>
        <taxon>Pseudomonadota</taxon>
        <taxon>Alphaproteobacteria</taxon>
        <taxon>Hyphomicrobiales</taxon>
        <taxon>Parvibaculaceae</taxon>
        <taxon>Parvibaculum</taxon>
    </lineage>
</organism>
<dbReference type="Proteomes" id="UP000006377">
    <property type="component" value="Chromosome"/>
</dbReference>
<dbReference type="eggNOG" id="ENOG502ZH2H">
    <property type="taxonomic scope" value="Bacteria"/>
</dbReference>
<dbReference type="STRING" id="402881.Plav_2529"/>
<dbReference type="HOGENOM" id="CLU_2492119_0_0_5"/>
<feature type="chain" id="PRO_5002710635" description="Lipoprotein" evidence="1">
    <location>
        <begin position="24"/>
        <end position="89"/>
    </location>
</feature>
<keyword evidence="1" id="KW-0732">Signal</keyword>
<accession>A7HW55</accession>
<evidence type="ECO:0000313" key="2">
    <source>
        <dbReference type="EMBL" id="ABS64138.1"/>
    </source>
</evidence>
<feature type="signal peptide" evidence="1">
    <location>
        <begin position="1"/>
        <end position="23"/>
    </location>
</feature>
<reference evidence="2 3" key="1">
    <citation type="journal article" date="2011" name="Stand. Genomic Sci.">
        <title>Complete genome sequence of Parvibaculum lavamentivorans type strain (DS-1(T)).</title>
        <authorList>
            <person name="Schleheck D."/>
            <person name="Weiss M."/>
            <person name="Pitluck S."/>
            <person name="Bruce D."/>
            <person name="Land M.L."/>
            <person name="Han S."/>
            <person name="Saunders E."/>
            <person name="Tapia R."/>
            <person name="Detter C."/>
            <person name="Brettin T."/>
            <person name="Han J."/>
            <person name="Woyke T."/>
            <person name="Goodwin L."/>
            <person name="Pennacchio L."/>
            <person name="Nolan M."/>
            <person name="Cook A.M."/>
            <person name="Kjelleberg S."/>
            <person name="Thomas T."/>
        </authorList>
    </citation>
    <scope>NUCLEOTIDE SEQUENCE [LARGE SCALE GENOMIC DNA]</scope>
    <source>
        <strain evidence="3">DS-1 / DSM 13023 / NCIMB 13966</strain>
    </source>
</reference>